<proteinExistence type="predicted"/>
<evidence type="ECO:0000313" key="1">
    <source>
        <dbReference type="EMBL" id="KXZ46450.1"/>
    </source>
</evidence>
<protein>
    <submittedName>
        <fullName evidence="1">Uncharacterized protein</fullName>
    </submittedName>
</protein>
<comment type="caution">
    <text evidence="1">The sequence shown here is derived from an EMBL/GenBank/DDBJ whole genome shotgun (WGS) entry which is preliminary data.</text>
</comment>
<keyword evidence="2" id="KW-1185">Reference proteome</keyword>
<dbReference type="EMBL" id="LSYV01000044">
    <property type="protein sequence ID" value="KXZ46450.1"/>
    <property type="molecule type" value="Genomic_DNA"/>
</dbReference>
<name>A0A150GAR9_GONPE</name>
<dbReference type="Proteomes" id="UP000075714">
    <property type="component" value="Unassembled WGS sequence"/>
</dbReference>
<dbReference type="AlphaFoldDB" id="A0A150GAR9"/>
<organism evidence="1 2">
    <name type="scientific">Gonium pectorale</name>
    <name type="common">Green alga</name>
    <dbReference type="NCBI Taxonomy" id="33097"/>
    <lineage>
        <taxon>Eukaryota</taxon>
        <taxon>Viridiplantae</taxon>
        <taxon>Chlorophyta</taxon>
        <taxon>core chlorophytes</taxon>
        <taxon>Chlorophyceae</taxon>
        <taxon>CS clade</taxon>
        <taxon>Chlamydomonadales</taxon>
        <taxon>Volvocaceae</taxon>
        <taxon>Gonium</taxon>
    </lineage>
</organism>
<sequence>MCSASVTCLLQESFSQPPRESVSASTAWSRCGKASAAATAPYQGSIFPALRGAAACSVPPGPSSSVPASSVPSPSSLAPATDAAYLPSHLHVTTSVADYWADVDRAFESGKLHVTFFTSPKGWATHGPAILTLVGADGAGDSGQCIFTFVPLAAGYSTRARAAADAGALSRFRCPLTTGRRAAATAHLTAVSHAYGADVALATFASAAAGSAGGVLEACPAMLLYGGYPVYGVVDTWSLSPPWRMRQALDVRVRRNGWFEAQVGGAAAAVAAAATAAWYASLGRRGEARELADARAPWRQDVGVEAGTATAVAAAGALWA</sequence>
<gene>
    <name evidence="1" type="ORF">GPECTOR_43g886</name>
</gene>
<evidence type="ECO:0000313" key="2">
    <source>
        <dbReference type="Proteomes" id="UP000075714"/>
    </source>
</evidence>
<reference evidence="2" key="1">
    <citation type="journal article" date="2016" name="Nat. Commun.">
        <title>The Gonium pectorale genome demonstrates co-option of cell cycle regulation during the evolution of multicellularity.</title>
        <authorList>
            <person name="Hanschen E.R."/>
            <person name="Marriage T.N."/>
            <person name="Ferris P.J."/>
            <person name="Hamaji T."/>
            <person name="Toyoda A."/>
            <person name="Fujiyama A."/>
            <person name="Neme R."/>
            <person name="Noguchi H."/>
            <person name="Minakuchi Y."/>
            <person name="Suzuki M."/>
            <person name="Kawai-Toyooka H."/>
            <person name="Smith D.R."/>
            <person name="Sparks H."/>
            <person name="Anderson J."/>
            <person name="Bakaric R."/>
            <person name="Luria V."/>
            <person name="Karger A."/>
            <person name="Kirschner M.W."/>
            <person name="Durand P.M."/>
            <person name="Michod R.E."/>
            <person name="Nozaki H."/>
            <person name="Olson B.J."/>
        </authorList>
    </citation>
    <scope>NUCLEOTIDE SEQUENCE [LARGE SCALE GENOMIC DNA]</scope>
    <source>
        <strain evidence="2">NIES-2863</strain>
    </source>
</reference>
<accession>A0A150GAR9</accession>